<accession>X1IRI8</accession>
<dbReference type="PANTHER" id="PTHR30619">
    <property type="entry name" value="DNA INTERNALIZATION/COMPETENCE PROTEIN COMEC/REC2"/>
    <property type="match status" value="1"/>
</dbReference>
<protein>
    <recommendedName>
        <fullName evidence="2">Metallo-beta-lactamase domain-containing protein</fullName>
    </recommendedName>
</protein>
<feature type="domain" description="Metallo-beta-lactamase" evidence="2">
    <location>
        <begin position="43"/>
        <end position="239"/>
    </location>
</feature>
<dbReference type="Gene3D" id="3.60.15.10">
    <property type="entry name" value="Ribonuclease Z/Hydroxyacylglutathione hydrolase-like"/>
    <property type="match status" value="1"/>
</dbReference>
<dbReference type="InterPro" id="IPR052159">
    <property type="entry name" value="Competence_DNA_uptake"/>
</dbReference>
<dbReference type="EMBL" id="BARU01029593">
    <property type="protein sequence ID" value="GAH68719.1"/>
    <property type="molecule type" value="Genomic_DNA"/>
</dbReference>
<dbReference type="Pfam" id="PF00753">
    <property type="entry name" value="Lactamase_B"/>
    <property type="match status" value="1"/>
</dbReference>
<comment type="caution">
    <text evidence="3">The sequence shown here is derived from an EMBL/GenBank/DDBJ whole genome shotgun (WGS) entry which is preliminary data.</text>
</comment>
<evidence type="ECO:0000313" key="3">
    <source>
        <dbReference type="EMBL" id="GAH68719.1"/>
    </source>
</evidence>
<organism evidence="3">
    <name type="scientific">marine sediment metagenome</name>
    <dbReference type="NCBI Taxonomy" id="412755"/>
    <lineage>
        <taxon>unclassified sequences</taxon>
        <taxon>metagenomes</taxon>
        <taxon>ecological metagenomes</taxon>
    </lineage>
</organism>
<name>X1IRI8_9ZZZZ</name>
<dbReference type="InterPro" id="IPR001279">
    <property type="entry name" value="Metallo-B-lactamas"/>
</dbReference>
<dbReference type="InterPro" id="IPR035681">
    <property type="entry name" value="ComA-like_MBL"/>
</dbReference>
<gene>
    <name evidence="3" type="ORF">S03H2_47053</name>
</gene>
<dbReference type="CDD" id="cd07731">
    <property type="entry name" value="ComA-like_MBL-fold"/>
    <property type="match status" value="1"/>
</dbReference>
<proteinExistence type="predicted"/>
<keyword evidence="1" id="KW-0812">Transmembrane</keyword>
<feature type="transmembrane region" description="Helical" evidence="1">
    <location>
        <begin position="7"/>
        <end position="27"/>
    </location>
</feature>
<sequence length="241" mass="27344">MKTKTKNFVYLILSFLFLLNILAWLAVYDLNKPQLLEVNFFDVGQGEAIFIETPSRHQILIDGGPSSVVLEKLAESLPFWDRTIDLIILTHPEHDHLAGLIEVLKRYKVENILWTGVVRDTAEYKEWVKLIKNEGAEIKIAQAGQKINLSTYEVDRYMEVLYPFENLEGQEFKNSNNTSIVAKLIFGTPPTHHPPASRVPTSFLFTGDAYKSVEKKLMDKKTDLASDVLKVGHHGSKTSNS</sequence>
<feature type="non-terminal residue" evidence="3">
    <location>
        <position position="241"/>
    </location>
</feature>
<dbReference type="InterPro" id="IPR036866">
    <property type="entry name" value="RibonucZ/Hydroxyglut_hydro"/>
</dbReference>
<reference evidence="3" key="1">
    <citation type="journal article" date="2014" name="Front. Microbiol.">
        <title>High frequency of phylogenetically diverse reductive dehalogenase-homologous genes in deep subseafloor sedimentary metagenomes.</title>
        <authorList>
            <person name="Kawai M."/>
            <person name="Futagami T."/>
            <person name="Toyoda A."/>
            <person name="Takaki Y."/>
            <person name="Nishi S."/>
            <person name="Hori S."/>
            <person name="Arai W."/>
            <person name="Tsubouchi T."/>
            <person name="Morono Y."/>
            <person name="Uchiyama I."/>
            <person name="Ito T."/>
            <person name="Fujiyama A."/>
            <person name="Inagaki F."/>
            <person name="Takami H."/>
        </authorList>
    </citation>
    <scope>NUCLEOTIDE SEQUENCE</scope>
    <source>
        <strain evidence="3">Expedition CK06-06</strain>
    </source>
</reference>
<dbReference type="SUPFAM" id="SSF56281">
    <property type="entry name" value="Metallo-hydrolase/oxidoreductase"/>
    <property type="match status" value="1"/>
</dbReference>
<keyword evidence="1" id="KW-1133">Transmembrane helix</keyword>
<evidence type="ECO:0000256" key="1">
    <source>
        <dbReference type="SAM" id="Phobius"/>
    </source>
</evidence>
<keyword evidence="1" id="KW-0472">Membrane</keyword>
<evidence type="ECO:0000259" key="2">
    <source>
        <dbReference type="Pfam" id="PF00753"/>
    </source>
</evidence>
<dbReference type="AlphaFoldDB" id="X1IRI8"/>
<dbReference type="PANTHER" id="PTHR30619:SF1">
    <property type="entry name" value="RECOMBINATION PROTEIN 2"/>
    <property type="match status" value="1"/>
</dbReference>